<name>A0A833P3J8_UNCSA</name>
<evidence type="ECO:0008006" key="3">
    <source>
        <dbReference type="Google" id="ProtNLM"/>
    </source>
</evidence>
<protein>
    <recommendedName>
        <fullName evidence="3">Outer membrane protein beta-barrel domain-containing protein</fullName>
    </recommendedName>
</protein>
<accession>A0A833P3J8</accession>
<comment type="caution">
    <text evidence="1">The sequence shown here is derived from an EMBL/GenBank/DDBJ whole genome shotgun (WGS) entry which is preliminary data.</text>
</comment>
<evidence type="ECO:0000313" key="1">
    <source>
        <dbReference type="EMBL" id="KAF0134964.1"/>
    </source>
</evidence>
<organism evidence="1 2">
    <name type="scientific">Candidatus Saganbacteria bacterium</name>
    <dbReference type="NCBI Taxonomy" id="2575572"/>
    <lineage>
        <taxon>Bacteria</taxon>
        <taxon>Bacillati</taxon>
        <taxon>Saganbacteria</taxon>
    </lineage>
</organism>
<evidence type="ECO:0000313" key="2">
    <source>
        <dbReference type="Proteomes" id="UP000488506"/>
    </source>
</evidence>
<gene>
    <name evidence="1" type="ORF">FD145_345</name>
</gene>
<dbReference type="Proteomes" id="UP000488506">
    <property type="component" value="Unassembled WGS sequence"/>
</dbReference>
<sequence length="191" mass="21619">MKKEIILGVLIGLFFVVAGKTEAENKYGLAINCGFINNFQQFSGVDYLTGNILQVGYYYKFNNFYRTALEFAFVADHGVFKDASSSTLNVETASYLNLRHMFYSPKIAELNPYLSISTGLNAVNSWRKTNNSFSATGNNVYCDIGLGVGCDWRIWGSGFNLDFFIPAFFNAWYQKARLPYIFSFGTKFDLM</sequence>
<reference evidence="1 2" key="1">
    <citation type="submission" date="2019-12" db="EMBL/GenBank/DDBJ databases">
        <authorList>
            <person name="Wolfe R."/>
            <person name="Danczak R."/>
            <person name="Wilkins M."/>
        </authorList>
    </citation>
    <scope>NUCLEOTIDE SEQUENCE [LARGE SCALE GENOMIC DNA]</scope>
    <source>
        <strain evidence="1">X2_MaxBin.013</strain>
    </source>
</reference>
<proteinExistence type="predicted"/>
<dbReference type="EMBL" id="WPAF01000003">
    <property type="protein sequence ID" value="KAF0134964.1"/>
    <property type="molecule type" value="Genomic_DNA"/>
</dbReference>
<dbReference type="AlphaFoldDB" id="A0A833P3J8"/>